<gene>
    <name evidence="2" type="ORF">RHOBADRAFT_66828</name>
</gene>
<protein>
    <recommendedName>
        <fullName evidence="1">Dienelactone hydrolase domain-containing protein</fullName>
    </recommendedName>
</protein>
<dbReference type="SUPFAM" id="SSF53474">
    <property type="entry name" value="alpha/beta-Hydrolases"/>
    <property type="match status" value="1"/>
</dbReference>
<dbReference type="RefSeq" id="XP_018269219.1">
    <property type="nucleotide sequence ID" value="XM_018419095.1"/>
</dbReference>
<dbReference type="EMBL" id="KQ474084">
    <property type="protein sequence ID" value="KPV73170.1"/>
    <property type="molecule type" value="Genomic_DNA"/>
</dbReference>
<dbReference type="PANTHER" id="PTHR17630:SF44">
    <property type="entry name" value="PROTEIN AIM2"/>
    <property type="match status" value="1"/>
</dbReference>
<dbReference type="GeneID" id="28979541"/>
<dbReference type="Gene3D" id="3.40.50.1820">
    <property type="entry name" value="alpha/beta hydrolase"/>
    <property type="match status" value="1"/>
</dbReference>
<evidence type="ECO:0000259" key="1">
    <source>
        <dbReference type="Pfam" id="PF01738"/>
    </source>
</evidence>
<evidence type="ECO:0000313" key="2">
    <source>
        <dbReference type="EMBL" id="KPV73170.1"/>
    </source>
</evidence>
<sequence length="246" mass="27152">MSLGKCCISGFKHDGTPAGKIEQVGGVRTYVTLPQGDYDHEKALLFLTDIYGVDTLPNGQLLADSYAANGYATFMPDYLNGDAVPFAAMESGKFDLMAWLGKHGQDVTRPFIDKVIADLKSKGFKRFAAVGFCFGGRYVADLVLDDAIDVAMVAHPSLLKVPEDIQNLAKKQTPFLWNHATEDVMFNKEQQKIATEILKDNDNHREHHWEGASHGFAIRGDPSDPQTRQLADGAFEESVKFLQAKL</sequence>
<evidence type="ECO:0000313" key="3">
    <source>
        <dbReference type="Proteomes" id="UP000053890"/>
    </source>
</evidence>
<reference evidence="2 3" key="1">
    <citation type="journal article" date="2015" name="Front. Microbiol.">
        <title>Genome sequence of the plant growth promoting endophytic yeast Rhodotorula graminis WP1.</title>
        <authorList>
            <person name="Firrincieli A."/>
            <person name="Otillar R."/>
            <person name="Salamov A."/>
            <person name="Schmutz J."/>
            <person name="Khan Z."/>
            <person name="Redman R.S."/>
            <person name="Fleck N.D."/>
            <person name="Lindquist E."/>
            <person name="Grigoriev I.V."/>
            <person name="Doty S.L."/>
        </authorList>
    </citation>
    <scope>NUCLEOTIDE SEQUENCE [LARGE SCALE GENOMIC DNA]</scope>
    <source>
        <strain evidence="2 3">WP1</strain>
    </source>
</reference>
<dbReference type="Pfam" id="PF01738">
    <property type="entry name" value="DLH"/>
    <property type="match status" value="1"/>
</dbReference>
<name>A0A0P9EVI9_RHOGW</name>
<keyword evidence="3" id="KW-1185">Reference proteome</keyword>
<dbReference type="GO" id="GO:0016787">
    <property type="term" value="F:hydrolase activity"/>
    <property type="evidence" value="ECO:0007669"/>
    <property type="project" value="InterPro"/>
</dbReference>
<organism evidence="2 3">
    <name type="scientific">Rhodotorula graminis (strain WP1)</name>
    <dbReference type="NCBI Taxonomy" id="578459"/>
    <lineage>
        <taxon>Eukaryota</taxon>
        <taxon>Fungi</taxon>
        <taxon>Dikarya</taxon>
        <taxon>Basidiomycota</taxon>
        <taxon>Pucciniomycotina</taxon>
        <taxon>Microbotryomycetes</taxon>
        <taxon>Sporidiobolales</taxon>
        <taxon>Sporidiobolaceae</taxon>
        <taxon>Rhodotorula</taxon>
    </lineage>
</organism>
<dbReference type="InterPro" id="IPR029058">
    <property type="entry name" value="AB_hydrolase_fold"/>
</dbReference>
<dbReference type="AlphaFoldDB" id="A0A0P9EVI9"/>
<dbReference type="OrthoDB" id="17560at2759"/>
<dbReference type="PANTHER" id="PTHR17630">
    <property type="entry name" value="DIENELACTONE HYDROLASE"/>
    <property type="match status" value="1"/>
</dbReference>
<dbReference type="OMA" id="PKQKWAK"/>
<accession>A0A0P9EVI9</accession>
<feature type="domain" description="Dienelactone hydrolase" evidence="1">
    <location>
        <begin position="28"/>
        <end position="244"/>
    </location>
</feature>
<dbReference type="ESTHER" id="rhogw-a0a0p9evi9">
    <property type="family name" value="Dienelactone_hydrolase"/>
</dbReference>
<dbReference type="STRING" id="578459.A0A0P9EVI9"/>
<proteinExistence type="predicted"/>
<dbReference type="Proteomes" id="UP000053890">
    <property type="component" value="Unassembled WGS sequence"/>
</dbReference>
<dbReference type="InterPro" id="IPR002925">
    <property type="entry name" value="Dienelactn_hydro"/>
</dbReference>